<sequence>MLRVNCDTDESDSQLLPTLDSDGDFSDCLYSDQFKQGLRSVCNLRVGNLDKERVLWYSREYQDWNINEGLEAKPEEVLAFGSDSSTDAGAQEPIYPGAGTWWVVRRPGLRTSLEVRSCD</sequence>
<dbReference type="Proteomes" id="UP001491310">
    <property type="component" value="Unassembled WGS sequence"/>
</dbReference>
<dbReference type="EMBL" id="JALJOT010000011">
    <property type="protein sequence ID" value="KAK9905807.1"/>
    <property type="molecule type" value="Genomic_DNA"/>
</dbReference>
<comment type="caution">
    <text evidence="1">The sequence shown here is derived from an EMBL/GenBank/DDBJ whole genome shotgun (WGS) entry which is preliminary data.</text>
</comment>
<protein>
    <submittedName>
        <fullName evidence="1">Uncharacterized protein</fullName>
    </submittedName>
</protein>
<evidence type="ECO:0000313" key="2">
    <source>
        <dbReference type="Proteomes" id="UP001491310"/>
    </source>
</evidence>
<keyword evidence="2" id="KW-1185">Reference proteome</keyword>
<organism evidence="1 2">
    <name type="scientific">Coccomyxa subellipsoidea</name>
    <dbReference type="NCBI Taxonomy" id="248742"/>
    <lineage>
        <taxon>Eukaryota</taxon>
        <taxon>Viridiplantae</taxon>
        <taxon>Chlorophyta</taxon>
        <taxon>core chlorophytes</taxon>
        <taxon>Trebouxiophyceae</taxon>
        <taxon>Trebouxiophyceae incertae sedis</taxon>
        <taxon>Coccomyxaceae</taxon>
        <taxon>Coccomyxa</taxon>
    </lineage>
</organism>
<accession>A0ABR2YI00</accession>
<name>A0ABR2YI00_9CHLO</name>
<proteinExistence type="predicted"/>
<evidence type="ECO:0000313" key="1">
    <source>
        <dbReference type="EMBL" id="KAK9905807.1"/>
    </source>
</evidence>
<gene>
    <name evidence="1" type="ORF">WJX75_006641</name>
</gene>
<reference evidence="1 2" key="1">
    <citation type="journal article" date="2024" name="Nat. Commun.">
        <title>Phylogenomics reveals the evolutionary origins of lichenization in chlorophyte algae.</title>
        <authorList>
            <person name="Puginier C."/>
            <person name="Libourel C."/>
            <person name="Otte J."/>
            <person name="Skaloud P."/>
            <person name="Haon M."/>
            <person name="Grisel S."/>
            <person name="Petersen M."/>
            <person name="Berrin J.G."/>
            <person name="Delaux P.M."/>
            <person name="Dal Grande F."/>
            <person name="Keller J."/>
        </authorList>
    </citation>
    <scope>NUCLEOTIDE SEQUENCE [LARGE SCALE GENOMIC DNA]</scope>
    <source>
        <strain evidence="1 2">SAG 216-7</strain>
    </source>
</reference>